<gene>
    <name evidence="16" type="primary">rsmB</name>
    <name evidence="16" type="ORF">ICHIAU1_05090</name>
</gene>
<dbReference type="NCBIfam" id="TIGR00563">
    <property type="entry name" value="rsmB"/>
    <property type="match status" value="1"/>
</dbReference>
<dbReference type="AlphaFoldDB" id="A0A7R6RC36"/>
<comment type="function">
    <text evidence="1">Specifically methylates the cytosine at position 967 (m5C967) of 16S rRNA.</text>
</comment>
<dbReference type="InterPro" id="IPR054728">
    <property type="entry name" value="RsmB-like_ferredoxin"/>
</dbReference>
<keyword evidence="6" id="KW-0698">rRNA processing</keyword>
<keyword evidence="8 14" id="KW-0808">Transferase</keyword>
<dbReference type="GO" id="GO:0008649">
    <property type="term" value="F:rRNA methyltransferase activity"/>
    <property type="evidence" value="ECO:0007669"/>
    <property type="project" value="InterPro"/>
</dbReference>
<dbReference type="Gene3D" id="3.30.70.1170">
    <property type="entry name" value="Sun protein, domain 3"/>
    <property type="match status" value="1"/>
</dbReference>
<name>A0A7R6RC36_9RHOO</name>
<dbReference type="InterPro" id="IPR035926">
    <property type="entry name" value="NusB-like_sf"/>
</dbReference>
<evidence type="ECO:0000256" key="6">
    <source>
        <dbReference type="ARBA" id="ARBA00022552"/>
    </source>
</evidence>
<keyword evidence="17" id="KW-1185">Reference proteome</keyword>
<dbReference type="PROSITE" id="PS01153">
    <property type="entry name" value="NOL1_NOP2_SUN"/>
    <property type="match status" value="1"/>
</dbReference>
<dbReference type="SUPFAM" id="SSF48013">
    <property type="entry name" value="NusB-like"/>
    <property type="match status" value="1"/>
</dbReference>
<dbReference type="Gene3D" id="3.40.50.150">
    <property type="entry name" value="Vaccinia Virus protein VP39"/>
    <property type="match status" value="1"/>
</dbReference>
<keyword evidence="10 14" id="KW-0694">RNA-binding</keyword>
<reference evidence="17" key="1">
    <citation type="submission" date="2020-01" db="EMBL/GenBank/DDBJ databases">
        <title>Phosphoaccumulans saitamaens gen. nov., sp. nov., a polyphosphate accumulating bacterium isolated from surface river water.</title>
        <authorList>
            <person name="Watanabe K."/>
            <person name="Suda W."/>
        </authorList>
    </citation>
    <scope>NUCLEOTIDE SEQUENCE [LARGE SCALE GENOMIC DNA]</scope>
    <source>
        <strain evidence="17">ICHIAU1</strain>
    </source>
</reference>
<dbReference type="SUPFAM" id="SSF53335">
    <property type="entry name" value="S-adenosyl-L-methionine-dependent methyltransferases"/>
    <property type="match status" value="1"/>
</dbReference>
<feature type="binding site" evidence="14">
    <location>
        <position position="321"/>
    </location>
    <ligand>
        <name>S-adenosyl-L-methionine</name>
        <dbReference type="ChEBI" id="CHEBI:59789"/>
    </ligand>
</feature>
<keyword evidence="5" id="KW-0963">Cytoplasm</keyword>
<protein>
    <recommendedName>
        <fullName evidence="4">16S rRNA (cytosine(967)-C(5))-methyltransferase</fullName>
        <ecNumber evidence="4">2.1.1.176</ecNumber>
    </recommendedName>
    <alternativeName>
        <fullName evidence="11">16S rRNA m5C967 methyltransferase</fullName>
    </alternativeName>
    <alternativeName>
        <fullName evidence="12">rRNA (cytosine-C(5)-)-methyltransferase RsmB</fullName>
    </alternativeName>
</protein>
<keyword evidence="7 14" id="KW-0489">Methyltransferase</keyword>
<dbReference type="InterPro" id="IPR004573">
    <property type="entry name" value="rRNA_ssu_MeTfrase_B"/>
</dbReference>
<dbReference type="GO" id="GO:0005737">
    <property type="term" value="C:cytoplasm"/>
    <property type="evidence" value="ECO:0007669"/>
    <property type="project" value="UniProtKB-SubCell"/>
</dbReference>
<dbReference type="GO" id="GO:0003723">
    <property type="term" value="F:RNA binding"/>
    <property type="evidence" value="ECO:0007669"/>
    <property type="project" value="UniProtKB-UniRule"/>
</dbReference>
<feature type="binding site" evidence="14">
    <location>
        <position position="302"/>
    </location>
    <ligand>
        <name>S-adenosyl-L-methionine</name>
        <dbReference type="ChEBI" id="CHEBI:59789"/>
    </ligand>
</feature>
<evidence type="ECO:0000313" key="16">
    <source>
        <dbReference type="EMBL" id="BBU68226.1"/>
    </source>
</evidence>
<evidence type="ECO:0000256" key="8">
    <source>
        <dbReference type="ARBA" id="ARBA00022679"/>
    </source>
</evidence>
<feature type="domain" description="SAM-dependent MTase RsmB/NOP-type" evidence="15">
    <location>
        <begin position="158"/>
        <end position="422"/>
    </location>
</feature>
<feature type="active site" description="Nucleophile" evidence="14">
    <location>
        <position position="374"/>
    </location>
</feature>
<proteinExistence type="inferred from homology"/>
<evidence type="ECO:0000259" key="15">
    <source>
        <dbReference type="PROSITE" id="PS51686"/>
    </source>
</evidence>
<evidence type="ECO:0000256" key="9">
    <source>
        <dbReference type="ARBA" id="ARBA00022691"/>
    </source>
</evidence>
<accession>A0A7R6RC36</accession>
<evidence type="ECO:0000256" key="1">
    <source>
        <dbReference type="ARBA" id="ARBA00002724"/>
    </source>
</evidence>
<dbReference type="InterPro" id="IPR023267">
    <property type="entry name" value="RCMT"/>
</dbReference>
<dbReference type="PANTHER" id="PTHR22807:SF61">
    <property type="entry name" value="NOL1_NOP2_SUN FAMILY PROTEIN _ ANTITERMINATION NUSB DOMAIN-CONTAINING PROTEIN"/>
    <property type="match status" value="1"/>
</dbReference>
<dbReference type="CDD" id="cd02440">
    <property type="entry name" value="AdoMet_MTases"/>
    <property type="match status" value="1"/>
</dbReference>
<dbReference type="RefSeq" id="WP_242451710.1">
    <property type="nucleotide sequence ID" value="NZ_AP022345.1"/>
</dbReference>
<evidence type="ECO:0000256" key="4">
    <source>
        <dbReference type="ARBA" id="ARBA00012140"/>
    </source>
</evidence>
<evidence type="ECO:0000256" key="13">
    <source>
        <dbReference type="ARBA" id="ARBA00047283"/>
    </source>
</evidence>
<dbReference type="InterPro" id="IPR001678">
    <property type="entry name" value="MeTrfase_RsmB-F_NOP2_dom"/>
</dbReference>
<evidence type="ECO:0000256" key="10">
    <source>
        <dbReference type="ARBA" id="ARBA00022884"/>
    </source>
</evidence>
<evidence type="ECO:0000256" key="11">
    <source>
        <dbReference type="ARBA" id="ARBA00030399"/>
    </source>
</evidence>
<dbReference type="GO" id="GO:0006355">
    <property type="term" value="P:regulation of DNA-templated transcription"/>
    <property type="evidence" value="ECO:0007669"/>
    <property type="project" value="InterPro"/>
</dbReference>
<comment type="catalytic activity">
    <reaction evidence="13">
        <text>cytidine(967) in 16S rRNA + S-adenosyl-L-methionine = 5-methylcytidine(967) in 16S rRNA + S-adenosyl-L-homocysteine + H(+)</text>
        <dbReference type="Rhea" id="RHEA:42748"/>
        <dbReference type="Rhea" id="RHEA-COMP:10219"/>
        <dbReference type="Rhea" id="RHEA-COMP:10220"/>
        <dbReference type="ChEBI" id="CHEBI:15378"/>
        <dbReference type="ChEBI" id="CHEBI:57856"/>
        <dbReference type="ChEBI" id="CHEBI:59789"/>
        <dbReference type="ChEBI" id="CHEBI:74483"/>
        <dbReference type="ChEBI" id="CHEBI:82748"/>
        <dbReference type="EC" id="2.1.1.176"/>
    </reaction>
</comment>
<dbReference type="InterPro" id="IPR006027">
    <property type="entry name" value="NusB_RsmB_TIM44"/>
</dbReference>
<evidence type="ECO:0000256" key="7">
    <source>
        <dbReference type="ARBA" id="ARBA00022603"/>
    </source>
</evidence>
<dbReference type="InterPro" id="IPR029063">
    <property type="entry name" value="SAM-dependent_MTases_sf"/>
</dbReference>
<dbReference type="Proteomes" id="UP000463961">
    <property type="component" value="Chromosome"/>
</dbReference>
<evidence type="ECO:0000256" key="3">
    <source>
        <dbReference type="ARBA" id="ARBA00007494"/>
    </source>
</evidence>
<dbReference type="Pfam" id="PF22458">
    <property type="entry name" value="RsmF-B_ferredox"/>
    <property type="match status" value="1"/>
</dbReference>
<dbReference type="PROSITE" id="PS51686">
    <property type="entry name" value="SAM_MT_RSMB_NOP"/>
    <property type="match status" value="1"/>
</dbReference>
<keyword evidence="9 14" id="KW-0949">S-adenosyl-L-methionine</keyword>
<feature type="binding site" evidence="14">
    <location>
        <begin position="250"/>
        <end position="256"/>
    </location>
    <ligand>
        <name>S-adenosyl-L-methionine</name>
        <dbReference type="ChEBI" id="CHEBI:59789"/>
    </ligand>
</feature>
<dbReference type="Pfam" id="PF01189">
    <property type="entry name" value="Methyltr_RsmB-F"/>
    <property type="match status" value="1"/>
</dbReference>
<evidence type="ECO:0000256" key="14">
    <source>
        <dbReference type="PROSITE-ProRule" id="PRU01023"/>
    </source>
</evidence>
<dbReference type="InterPro" id="IPR049560">
    <property type="entry name" value="MeTrfase_RsmB-F_NOP2_cat"/>
</dbReference>
<dbReference type="EC" id="2.1.1.176" evidence="4"/>
<dbReference type="PANTHER" id="PTHR22807">
    <property type="entry name" value="NOP2 YEAST -RELATED NOL1/NOP2/FMU SUN DOMAIN-CONTAINING"/>
    <property type="match status" value="1"/>
</dbReference>
<dbReference type="InterPro" id="IPR018314">
    <property type="entry name" value="RsmB/NOL1/NOP2-like_CS"/>
</dbReference>
<evidence type="ECO:0000256" key="2">
    <source>
        <dbReference type="ARBA" id="ARBA00004496"/>
    </source>
</evidence>
<comment type="subcellular location">
    <subcellularLocation>
        <location evidence="2">Cytoplasm</location>
    </subcellularLocation>
</comment>
<feature type="binding site" evidence="14">
    <location>
        <position position="274"/>
    </location>
    <ligand>
        <name>S-adenosyl-L-methionine</name>
        <dbReference type="ChEBI" id="CHEBI:59789"/>
    </ligand>
</feature>
<organism evidence="16 17">
    <name type="scientific">Fluviibacter phosphoraccumulans</name>
    <dbReference type="NCBI Taxonomy" id="1751046"/>
    <lineage>
        <taxon>Bacteria</taxon>
        <taxon>Pseudomonadati</taxon>
        <taxon>Pseudomonadota</taxon>
        <taxon>Betaproteobacteria</taxon>
        <taxon>Rhodocyclales</taxon>
        <taxon>Fluviibacteraceae</taxon>
        <taxon>Fluviibacter</taxon>
    </lineage>
</organism>
<dbReference type="Gene3D" id="1.10.940.10">
    <property type="entry name" value="NusB-like"/>
    <property type="match status" value="1"/>
</dbReference>
<sequence>MLTAAACVTEVVAYGRSLTVVLAKLRQQSLPENAVRSQAIDLTYATLRRYSRGDVELSVLLDRPTAEDELRSLLRVALCWLEMHPERAHVGVDQAVEAAATLSAGRYRGFVNAILRRALRERGVLDQAIANDPEADWQYPRWWLERLQTDWPDNWQEIAAGGNRKPPMGLRVNRQATRVDDYVQQLSDAGIDIQPRLAAEGPDALLLVQPVPAEALPGFAQGLVAVQDIGAQQAARLLDVQPGMRVLDACAAPGGKAAHLLETAAIDLTAVESDADRCAGLARALDASRFPADRKVHVVCADAAETATPWAKHPFDAVLLDAPCSGSGVAGRHPDAKWLRRNDDVYALARTQKRLLKALWPLLKPGGRLLYGTCSVFALENQTQIANFLSQHPDARLESQTSLLPDARHDGFFYALLTKVPA</sequence>
<dbReference type="Gene3D" id="1.10.287.730">
    <property type="entry name" value="Helix hairpin bin"/>
    <property type="match status" value="1"/>
</dbReference>
<comment type="similarity">
    <text evidence="3 14">Belongs to the class I-like SAM-binding methyltransferase superfamily. RsmB/NOP family.</text>
</comment>
<evidence type="ECO:0000256" key="5">
    <source>
        <dbReference type="ARBA" id="ARBA00022490"/>
    </source>
</evidence>
<dbReference type="NCBIfam" id="NF008149">
    <property type="entry name" value="PRK10901.1"/>
    <property type="match status" value="1"/>
</dbReference>
<evidence type="ECO:0000256" key="12">
    <source>
        <dbReference type="ARBA" id="ARBA00031088"/>
    </source>
</evidence>
<evidence type="ECO:0000313" key="17">
    <source>
        <dbReference type="Proteomes" id="UP000463961"/>
    </source>
</evidence>
<dbReference type="EMBL" id="AP022345">
    <property type="protein sequence ID" value="BBU68226.1"/>
    <property type="molecule type" value="Genomic_DNA"/>
</dbReference>
<dbReference type="PRINTS" id="PR02008">
    <property type="entry name" value="RCMTFAMILY"/>
</dbReference>
<dbReference type="Pfam" id="PF01029">
    <property type="entry name" value="NusB"/>
    <property type="match status" value="1"/>
</dbReference>